<dbReference type="Proteomes" id="UP000031829">
    <property type="component" value="Chromosome"/>
</dbReference>
<evidence type="ECO:0008006" key="3">
    <source>
        <dbReference type="Google" id="ProtNLM"/>
    </source>
</evidence>
<protein>
    <recommendedName>
        <fullName evidence="3">Glycosyltransferase</fullName>
    </recommendedName>
</protein>
<dbReference type="GeneID" id="93642033"/>
<evidence type="ECO:0000313" key="2">
    <source>
        <dbReference type="Proteomes" id="UP000031829"/>
    </source>
</evidence>
<gene>
    <name evidence="1" type="ORF">BG04_4004</name>
</gene>
<dbReference type="EMBL" id="CP009920">
    <property type="protein sequence ID" value="AJI23089.1"/>
    <property type="molecule type" value="Genomic_DNA"/>
</dbReference>
<accession>A0A0B6ATB1</accession>
<proteinExistence type="predicted"/>
<dbReference type="HOGENOM" id="CLU_092699_0_0_9"/>
<organism evidence="1 2">
    <name type="scientific">Priestia megaterium (strain ATCC 14581 / DSM 32 / CCUG 1817 / JCM 2506 / NBRC 15308 / NCIMB 9376 / NCTC 10342 / NRRL B-14308 / VKM B-512 / Ford 19)</name>
    <name type="common">Bacillus megaterium</name>
    <dbReference type="NCBI Taxonomy" id="1348623"/>
    <lineage>
        <taxon>Bacteria</taxon>
        <taxon>Bacillati</taxon>
        <taxon>Bacillota</taxon>
        <taxon>Bacilli</taxon>
        <taxon>Bacillales</taxon>
        <taxon>Bacillaceae</taxon>
        <taxon>Priestia</taxon>
    </lineage>
</organism>
<dbReference type="AlphaFoldDB" id="A0A0B6ATB1"/>
<dbReference type="KEGG" id="bmeg:BG04_4004"/>
<reference evidence="1 2" key="1">
    <citation type="journal article" date="2015" name="Genome Announc.">
        <title>Complete genome sequences for 35 biothreat assay-relevant bacillus species.</title>
        <authorList>
            <person name="Johnson S.L."/>
            <person name="Daligault H.E."/>
            <person name="Davenport K.W."/>
            <person name="Jaissle J."/>
            <person name="Frey K.G."/>
            <person name="Ladner J.T."/>
            <person name="Broomall S.M."/>
            <person name="Bishop-Lilly K.A."/>
            <person name="Bruce D.C."/>
            <person name="Gibbons H.S."/>
            <person name="Coyne S.R."/>
            <person name="Lo C.C."/>
            <person name="Meincke L."/>
            <person name="Munk A.C."/>
            <person name="Koroleva G.I."/>
            <person name="Rosenzweig C.N."/>
            <person name="Palacios G.F."/>
            <person name="Redden C.L."/>
            <person name="Minogue T.D."/>
            <person name="Chain P.S."/>
        </authorList>
    </citation>
    <scope>NUCLEOTIDE SEQUENCE [LARGE SCALE GENOMIC DNA]</scope>
    <source>
        <strain evidence="2">ATCC 14581 / DSM 32 / JCM 2506 / NBRC 15308 / NCIMB 9376 / NCTC 10342 / NRRL B-14308 / VKM B-512</strain>
    </source>
</reference>
<name>A0A0B6ATB1_PRIM2</name>
<dbReference type="RefSeq" id="WP_034653077.1">
    <property type="nucleotide sequence ID" value="NZ_BCVB01000002.1"/>
</dbReference>
<sequence length="214" mass="24332">MKRLLLMGFMLLFSLNMLVEPSSARAETQEHRVSQSQVKFENEFRRLWMDHVLWTSNYITSATTAGSEDQKQVLTRLLKNQEDIGNAVKPIYGEKAGNKLTDLLKEHIVIAGKIVDAAKTGKKALVNQLNQEWYRNADDIAAFLSQANPYLKNEDLKKLLYMHLKLVTNDLSASLERDWEARIVAIDEGVSHIILMADTISAGVVKQFPKKFNK</sequence>
<evidence type="ECO:0000313" key="1">
    <source>
        <dbReference type="EMBL" id="AJI23089.1"/>
    </source>
</evidence>